<gene>
    <name evidence="2" type="ORF">CASFOL_013596</name>
</gene>
<dbReference type="PANTHER" id="PTHR21366">
    <property type="entry name" value="GLYOXALASE FAMILY PROTEIN"/>
    <property type="match status" value="1"/>
</dbReference>
<dbReference type="Pfam" id="PF00903">
    <property type="entry name" value="Glyoxalase"/>
    <property type="match status" value="1"/>
</dbReference>
<name>A0ABD3DM71_9LAMI</name>
<evidence type="ECO:0000313" key="2">
    <source>
        <dbReference type="EMBL" id="KAL3642781.1"/>
    </source>
</evidence>
<reference evidence="3" key="1">
    <citation type="journal article" date="2024" name="IScience">
        <title>Strigolactones Initiate the Formation of Haustorium-like Structures in Castilleja.</title>
        <authorList>
            <person name="Buerger M."/>
            <person name="Peterson D."/>
            <person name="Chory J."/>
        </authorList>
    </citation>
    <scope>NUCLEOTIDE SEQUENCE [LARGE SCALE GENOMIC DNA]</scope>
</reference>
<dbReference type="Gene3D" id="3.10.180.10">
    <property type="entry name" value="2,3-Dihydroxybiphenyl 1,2-Dioxygenase, domain 1"/>
    <property type="match status" value="1"/>
</dbReference>
<evidence type="ECO:0000259" key="1">
    <source>
        <dbReference type="PROSITE" id="PS51819"/>
    </source>
</evidence>
<dbReference type="InterPro" id="IPR029068">
    <property type="entry name" value="Glyas_Bleomycin-R_OHBP_Dase"/>
</dbReference>
<dbReference type="SUPFAM" id="SSF54593">
    <property type="entry name" value="Glyoxalase/Bleomycin resistance protein/Dihydroxybiphenyl dioxygenase"/>
    <property type="match status" value="1"/>
</dbReference>
<dbReference type="EMBL" id="JAVIJP010000016">
    <property type="protein sequence ID" value="KAL3642781.1"/>
    <property type="molecule type" value="Genomic_DNA"/>
</dbReference>
<protein>
    <recommendedName>
        <fullName evidence="1">VOC domain-containing protein</fullName>
    </recommendedName>
</protein>
<dbReference type="AlphaFoldDB" id="A0ABD3DM71"/>
<evidence type="ECO:0000313" key="3">
    <source>
        <dbReference type="Proteomes" id="UP001632038"/>
    </source>
</evidence>
<sequence length="230" mass="25115">MGLNSSPRLVSEKVMLAHLKEKPMQTPYQPISSLSLSSGVRSTPARLLGSGKGTSRNLSPVAVTGISFFPRSFGTLVPRASIIQSAAAGRLGVQPNEPSVSTFRDFGVVGVHHVGILCENLEKSLHFYQNILGLTINEARPHDKLPYRGAWLWVGSEMIHLMELPNPDPLTGRPEHGGRDRHACIAIRDVSKLKDILDKEGIAYTLSRSGRPAIFTRDPDSNALEFTQVD</sequence>
<proteinExistence type="predicted"/>
<dbReference type="PANTHER" id="PTHR21366:SF22">
    <property type="entry name" value="VOC DOMAIN-CONTAINING PROTEIN"/>
    <property type="match status" value="1"/>
</dbReference>
<dbReference type="InterPro" id="IPR037523">
    <property type="entry name" value="VOC_core"/>
</dbReference>
<dbReference type="CDD" id="cd07245">
    <property type="entry name" value="VOC_like"/>
    <property type="match status" value="1"/>
</dbReference>
<dbReference type="InterPro" id="IPR050383">
    <property type="entry name" value="GlyoxalaseI/FosfomycinResist"/>
</dbReference>
<feature type="domain" description="VOC" evidence="1">
    <location>
        <begin position="110"/>
        <end position="229"/>
    </location>
</feature>
<organism evidence="2 3">
    <name type="scientific">Castilleja foliolosa</name>
    <dbReference type="NCBI Taxonomy" id="1961234"/>
    <lineage>
        <taxon>Eukaryota</taxon>
        <taxon>Viridiplantae</taxon>
        <taxon>Streptophyta</taxon>
        <taxon>Embryophyta</taxon>
        <taxon>Tracheophyta</taxon>
        <taxon>Spermatophyta</taxon>
        <taxon>Magnoliopsida</taxon>
        <taxon>eudicotyledons</taxon>
        <taxon>Gunneridae</taxon>
        <taxon>Pentapetalae</taxon>
        <taxon>asterids</taxon>
        <taxon>lamiids</taxon>
        <taxon>Lamiales</taxon>
        <taxon>Orobanchaceae</taxon>
        <taxon>Pedicularideae</taxon>
        <taxon>Castillejinae</taxon>
        <taxon>Castilleja</taxon>
    </lineage>
</organism>
<keyword evidence="3" id="KW-1185">Reference proteome</keyword>
<dbReference type="InterPro" id="IPR004360">
    <property type="entry name" value="Glyas_Fos-R_dOase_dom"/>
</dbReference>
<dbReference type="Proteomes" id="UP001632038">
    <property type="component" value="Unassembled WGS sequence"/>
</dbReference>
<comment type="caution">
    <text evidence="2">The sequence shown here is derived from an EMBL/GenBank/DDBJ whole genome shotgun (WGS) entry which is preliminary data.</text>
</comment>
<accession>A0ABD3DM71</accession>
<dbReference type="PROSITE" id="PS51819">
    <property type="entry name" value="VOC"/>
    <property type="match status" value="1"/>
</dbReference>